<dbReference type="EMBL" id="MELK01000006">
    <property type="protein sequence ID" value="OFW60167.1"/>
    <property type="molecule type" value="Genomic_DNA"/>
</dbReference>
<dbReference type="PANTHER" id="PTHR36454:SF1">
    <property type="entry name" value="DUF1015 DOMAIN-CONTAINING PROTEIN"/>
    <property type="match status" value="1"/>
</dbReference>
<dbReference type="Pfam" id="PF06245">
    <property type="entry name" value="DUF1015"/>
    <property type="match status" value="1"/>
</dbReference>
<accession>A0A1F2WTM1</accession>
<proteinExistence type="predicted"/>
<organism evidence="1 2">
    <name type="scientific">Candidatus Solincola sediminis</name>
    <dbReference type="NCBI Taxonomy" id="1797199"/>
    <lineage>
        <taxon>Bacteria</taxon>
        <taxon>Bacillati</taxon>
        <taxon>Actinomycetota</taxon>
        <taxon>Candidatus Geothermincolia</taxon>
        <taxon>Candidatus Geothermincolales</taxon>
        <taxon>Candidatus Geothermincolaceae</taxon>
        <taxon>Candidatus Solincola</taxon>
    </lineage>
</organism>
<reference evidence="1 2" key="1">
    <citation type="journal article" date="2016" name="Nat. Commun.">
        <title>Thousands of microbial genomes shed light on interconnected biogeochemical processes in an aquifer system.</title>
        <authorList>
            <person name="Anantharaman K."/>
            <person name="Brown C.T."/>
            <person name="Hug L.A."/>
            <person name="Sharon I."/>
            <person name="Castelle C.J."/>
            <person name="Probst A.J."/>
            <person name="Thomas B.C."/>
            <person name="Singh A."/>
            <person name="Wilkins M.J."/>
            <person name="Karaoz U."/>
            <person name="Brodie E.L."/>
            <person name="Williams K.H."/>
            <person name="Hubbard S.S."/>
            <person name="Banfield J.F."/>
        </authorList>
    </citation>
    <scope>NUCLEOTIDE SEQUENCE [LARGE SCALE GENOMIC DNA]</scope>
</reference>
<dbReference type="Proteomes" id="UP000177876">
    <property type="component" value="Unassembled WGS sequence"/>
</dbReference>
<dbReference type="PIRSF" id="PIRSF033563">
    <property type="entry name" value="UCP033563"/>
    <property type="match status" value="1"/>
</dbReference>
<dbReference type="AlphaFoldDB" id="A0A1F2WTM1"/>
<dbReference type="PANTHER" id="PTHR36454">
    <property type="entry name" value="LMO2823 PROTEIN"/>
    <property type="match status" value="1"/>
</dbReference>
<evidence type="ECO:0000313" key="1">
    <source>
        <dbReference type="EMBL" id="OFW60167.1"/>
    </source>
</evidence>
<dbReference type="InterPro" id="IPR008323">
    <property type="entry name" value="UCP033563"/>
</dbReference>
<name>A0A1F2WTM1_9ACTN</name>
<protein>
    <recommendedName>
        <fullName evidence="3">DUF1015 domain-containing protein</fullName>
    </recommendedName>
</protein>
<dbReference type="STRING" id="1797197.A2Y75_02470"/>
<comment type="caution">
    <text evidence="1">The sequence shown here is derived from an EMBL/GenBank/DDBJ whole genome shotgun (WGS) entry which is preliminary data.</text>
</comment>
<gene>
    <name evidence="1" type="ORF">A2Y75_02470</name>
</gene>
<evidence type="ECO:0000313" key="2">
    <source>
        <dbReference type="Proteomes" id="UP000177876"/>
    </source>
</evidence>
<evidence type="ECO:0008006" key="3">
    <source>
        <dbReference type="Google" id="ProtNLM"/>
    </source>
</evidence>
<sequence length="423" mass="47954">MAEIKPFRGTFYNPELINNRAEVIAPPYDVIDDDRRKALADGSPYNIVRLILPQSGDDAAFWSRSAELFEDWKKQGVLIADRGLCVYAYRQTFDLPGSGRFSRLGIFAAVKCKDFSSGEVLPHEKTFPRTRDERLNLLRACRANFSQVFMTLRDSNGEVADMLLRATLGNVMQFNDDEGTYHEIWRIEQPDEIEALKSILAAKTMIIADGHHRYETALAYSQESNPEGRLDSPANYVSAVIFCSQDPGLVILPVHRVLKRLPLPWPEVKAKLERFFELEEITEPVKGLEGMNRVAFVMVRSESALRLTLKPGIALRDIVEGPESERWKSLDISILHSLVFGQCMNLNADLLAEDGELYFTPWENSAFKDVEEGRAEACFLVRATRIEDIWGIAEGGERMPHKSSYFYPKLPSGLIIYDHRSAS</sequence>